<dbReference type="RefSeq" id="WP_194107701.1">
    <property type="nucleotide sequence ID" value="NZ_JADFFM010000002.1"/>
</dbReference>
<dbReference type="Proteomes" id="UP000632774">
    <property type="component" value="Unassembled WGS sequence"/>
</dbReference>
<protein>
    <recommendedName>
        <fullName evidence="4">DUF3298 domain-containing protein</fullName>
    </recommendedName>
</protein>
<name>A0ABR9XLL8_9SPHI</name>
<evidence type="ECO:0008006" key="4">
    <source>
        <dbReference type="Google" id="ProtNLM"/>
    </source>
</evidence>
<evidence type="ECO:0000313" key="2">
    <source>
        <dbReference type="EMBL" id="MBE9668288.1"/>
    </source>
</evidence>
<proteinExistence type="predicted"/>
<gene>
    <name evidence="2" type="ORF">IRJ18_18105</name>
</gene>
<evidence type="ECO:0000256" key="1">
    <source>
        <dbReference type="SAM" id="SignalP"/>
    </source>
</evidence>
<feature type="chain" id="PRO_5047485585" description="DUF3298 domain-containing protein" evidence="1">
    <location>
        <begin position="20"/>
        <end position="251"/>
    </location>
</feature>
<evidence type="ECO:0000313" key="3">
    <source>
        <dbReference type="Proteomes" id="UP000632774"/>
    </source>
</evidence>
<organism evidence="2 3">
    <name type="scientific">Mucilaginibacter boryungensis</name>
    <dbReference type="NCBI Taxonomy" id="768480"/>
    <lineage>
        <taxon>Bacteria</taxon>
        <taxon>Pseudomonadati</taxon>
        <taxon>Bacteroidota</taxon>
        <taxon>Sphingobacteriia</taxon>
        <taxon>Sphingobacteriales</taxon>
        <taxon>Sphingobacteriaceae</taxon>
        <taxon>Mucilaginibacter</taxon>
    </lineage>
</organism>
<reference evidence="2 3" key="1">
    <citation type="submission" date="2020-10" db="EMBL/GenBank/DDBJ databases">
        <title>Mucilaginibacter mali sp. nov., isolated from rhizosphere soil of apple orchard.</title>
        <authorList>
            <person name="Lee J.-S."/>
            <person name="Kim H.S."/>
            <person name="Kim J.-S."/>
        </authorList>
    </citation>
    <scope>NUCLEOTIDE SEQUENCE [LARGE SCALE GENOMIC DNA]</scope>
    <source>
        <strain evidence="2 3">KCTC 23157</strain>
    </source>
</reference>
<comment type="caution">
    <text evidence="2">The sequence shown here is derived from an EMBL/GenBank/DDBJ whole genome shotgun (WGS) entry which is preliminary data.</text>
</comment>
<dbReference type="EMBL" id="JADFFM010000002">
    <property type="protein sequence ID" value="MBE9668288.1"/>
    <property type="molecule type" value="Genomic_DNA"/>
</dbReference>
<keyword evidence="3" id="KW-1185">Reference proteome</keyword>
<keyword evidence="1" id="KW-0732">Signal</keyword>
<accession>A0ABR9XLL8</accession>
<feature type="signal peptide" evidence="1">
    <location>
        <begin position="1"/>
        <end position="19"/>
    </location>
</feature>
<sequence>MKPWAFLSVLLLCSIGALAQDKALRKSHIIHPKKIYMKYRDNLNPDSLIIPIVSDKYPQLKKTLSEEHLVNDEPIINNVKRFETDGTGITWLDYEIPFESKDILSIHLYYESMGAHPEEYQEWDTYNIHTGKPYPISNEINQTGLNWVFRTYKQQYKKAIHEDQAWREKKDEEYKRDIDEEKLFYNELYHSIDTLSKKEMFTHYAFTKKGVTFVTERILPHMRQSYEPSRDWFVPCAKLRQFKKPGALVIK</sequence>